<dbReference type="Pfam" id="PF13855">
    <property type="entry name" value="LRR_8"/>
    <property type="match status" value="1"/>
</dbReference>
<evidence type="ECO:0008006" key="3">
    <source>
        <dbReference type="Google" id="ProtNLM"/>
    </source>
</evidence>
<comment type="caution">
    <text evidence="1">The sequence shown here is derived from an EMBL/GenBank/DDBJ whole genome shotgun (WGS) entry which is preliminary data.</text>
</comment>
<dbReference type="InterPro" id="IPR001611">
    <property type="entry name" value="Leu-rich_rpt"/>
</dbReference>
<name>A0ABQ2VXP6_9ACTN</name>
<proteinExistence type="predicted"/>
<organism evidence="1 2">
    <name type="scientific">Streptomyces gelaticus</name>
    <dbReference type="NCBI Taxonomy" id="285446"/>
    <lineage>
        <taxon>Bacteria</taxon>
        <taxon>Bacillati</taxon>
        <taxon>Actinomycetota</taxon>
        <taxon>Actinomycetes</taxon>
        <taxon>Kitasatosporales</taxon>
        <taxon>Streptomycetaceae</taxon>
        <taxon>Streptomyces</taxon>
    </lineage>
</organism>
<accession>A0ABQ2VXP6</accession>
<dbReference type="Gene3D" id="3.80.10.10">
    <property type="entry name" value="Ribonuclease Inhibitor"/>
    <property type="match status" value="1"/>
</dbReference>
<evidence type="ECO:0000313" key="1">
    <source>
        <dbReference type="EMBL" id="GGV82934.1"/>
    </source>
</evidence>
<evidence type="ECO:0000313" key="2">
    <source>
        <dbReference type="Proteomes" id="UP000660675"/>
    </source>
</evidence>
<dbReference type="EMBL" id="BMTF01000007">
    <property type="protein sequence ID" value="GGV82934.1"/>
    <property type="molecule type" value="Genomic_DNA"/>
</dbReference>
<gene>
    <name evidence="1" type="ORF">GCM10015535_25000</name>
</gene>
<protein>
    <recommendedName>
        <fullName evidence="3">Leucine-rich repeat domain-containing protein</fullName>
    </recommendedName>
</protein>
<sequence length="114" mass="13323">MESAQWTYQPEPDRDLLSGIWAVTTLEELEIDRWGECTVHGQIVRTAFTALPDDAFARMQGLRRLDISSNELTVLPEFFFRLPRLEAVDLRYTKLSRPVLDRLRDELPHVRVEP</sequence>
<reference evidence="2" key="1">
    <citation type="journal article" date="2019" name="Int. J. Syst. Evol. Microbiol.">
        <title>The Global Catalogue of Microorganisms (GCM) 10K type strain sequencing project: providing services to taxonomists for standard genome sequencing and annotation.</title>
        <authorList>
            <consortium name="The Broad Institute Genomics Platform"/>
            <consortium name="The Broad Institute Genome Sequencing Center for Infectious Disease"/>
            <person name="Wu L."/>
            <person name="Ma J."/>
        </authorList>
    </citation>
    <scope>NUCLEOTIDE SEQUENCE [LARGE SCALE GENOMIC DNA]</scope>
    <source>
        <strain evidence="2">JCM 4376</strain>
    </source>
</reference>
<dbReference type="SUPFAM" id="SSF52058">
    <property type="entry name" value="L domain-like"/>
    <property type="match status" value="1"/>
</dbReference>
<keyword evidence="2" id="KW-1185">Reference proteome</keyword>
<dbReference type="InterPro" id="IPR032675">
    <property type="entry name" value="LRR_dom_sf"/>
</dbReference>
<dbReference type="Proteomes" id="UP000660675">
    <property type="component" value="Unassembled WGS sequence"/>
</dbReference>